<gene>
    <name evidence="1" type="ORF">SDC9_68513</name>
</gene>
<comment type="caution">
    <text evidence="1">The sequence shown here is derived from an EMBL/GenBank/DDBJ whole genome shotgun (WGS) entry which is preliminary data.</text>
</comment>
<dbReference type="EMBL" id="VSSQ01003727">
    <property type="protein sequence ID" value="MPM22063.1"/>
    <property type="molecule type" value="Genomic_DNA"/>
</dbReference>
<sequence length="71" mass="8753">MKKLIYLFGENKLCKEYLRLHSLKHYELQTLDRNCQAKVLNRNTVLMNRYVYKLIGFWKYPKTVRKLILLF</sequence>
<accession>A0A644Y674</accession>
<evidence type="ECO:0000313" key="1">
    <source>
        <dbReference type="EMBL" id="MPM22063.1"/>
    </source>
</evidence>
<organism evidence="1">
    <name type="scientific">bioreactor metagenome</name>
    <dbReference type="NCBI Taxonomy" id="1076179"/>
    <lineage>
        <taxon>unclassified sequences</taxon>
        <taxon>metagenomes</taxon>
        <taxon>ecological metagenomes</taxon>
    </lineage>
</organism>
<reference evidence="1" key="1">
    <citation type="submission" date="2019-08" db="EMBL/GenBank/DDBJ databases">
        <authorList>
            <person name="Kucharzyk K."/>
            <person name="Murdoch R.W."/>
            <person name="Higgins S."/>
            <person name="Loffler F."/>
        </authorList>
    </citation>
    <scope>NUCLEOTIDE SEQUENCE</scope>
</reference>
<protein>
    <submittedName>
        <fullName evidence="1">Uncharacterized protein</fullName>
    </submittedName>
</protein>
<proteinExistence type="predicted"/>
<name>A0A644Y674_9ZZZZ</name>
<dbReference type="AlphaFoldDB" id="A0A644Y674"/>